<gene>
    <name evidence="2" type="ORF">J2Z66_002339</name>
</gene>
<dbReference type="InterPro" id="IPR043129">
    <property type="entry name" value="ATPase_NBD"/>
</dbReference>
<dbReference type="SUPFAM" id="SSF53067">
    <property type="entry name" value="Actin-like ATPase domain"/>
    <property type="match status" value="2"/>
</dbReference>
<keyword evidence="3" id="KW-1185">Reference proteome</keyword>
<accession>A0ABS4IT97</accession>
<feature type="domain" description="ATPase BadF/BadG/BcrA/BcrD type" evidence="1">
    <location>
        <begin position="11"/>
        <end position="302"/>
    </location>
</feature>
<comment type="caution">
    <text evidence="2">The sequence shown here is derived from an EMBL/GenBank/DDBJ whole genome shotgun (WGS) entry which is preliminary data.</text>
</comment>
<dbReference type="Pfam" id="PF01869">
    <property type="entry name" value="BcrAD_BadFG"/>
    <property type="match status" value="1"/>
</dbReference>
<name>A0ABS4IT97_9BACL</name>
<dbReference type="InterPro" id="IPR052519">
    <property type="entry name" value="Euk-type_GlcNAc_Kinase"/>
</dbReference>
<reference evidence="2 3" key="1">
    <citation type="submission" date="2021-03" db="EMBL/GenBank/DDBJ databases">
        <title>Genomic Encyclopedia of Type Strains, Phase IV (KMG-IV): sequencing the most valuable type-strain genomes for metagenomic binning, comparative biology and taxonomic classification.</title>
        <authorList>
            <person name="Goeker M."/>
        </authorList>
    </citation>
    <scope>NUCLEOTIDE SEQUENCE [LARGE SCALE GENOMIC DNA]</scope>
    <source>
        <strain evidence="2 3">DSM 26048</strain>
    </source>
</reference>
<dbReference type="Proteomes" id="UP001519287">
    <property type="component" value="Unassembled WGS sequence"/>
</dbReference>
<dbReference type="InterPro" id="IPR002731">
    <property type="entry name" value="ATPase_BadF"/>
</dbReference>
<evidence type="ECO:0000313" key="3">
    <source>
        <dbReference type="Proteomes" id="UP001519287"/>
    </source>
</evidence>
<protein>
    <submittedName>
        <fullName evidence="2">N-acetylglucosamine kinase-like BadF-type ATPase</fullName>
    </submittedName>
</protein>
<evidence type="ECO:0000313" key="2">
    <source>
        <dbReference type="EMBL" id="MBP1990733.1"/>
    </source>
</evidence>
<dbReference type="CDD" id="cd24007">
    <property type="entry name" value="ASKHA_NBD_eukNAGK-like"/>
    <property type="match status" value="1"/>
</dbReference>
<dbReference type="Gene3D" id="3.30.420.40">
    <property type="match status" value="2"/>
</dbReference>
<organism evidence="2 3">
    <name type="scientific">Paenibacillus eucommiae</name>
    <dbReference type="NCBI Taxonomy" id="1355755"/>
    <lineage>
        <taxon>Bacteria</taxon>
        <taxon>Bacillati</taxon>
        <taxon>Bacillota</taxon>
        <taxon>Bacilli</taxon>
        <taxon>Bacillales</taxon>
        <taxon>Paenibacillaceae</taxon>
        <taxon>Paenibacillus</taxon>
    </lineage>
</organism>
<evidence type="ECO:0000259" key="1">
    <source>
        <dbReference type="Pfam" id="PF01869"/>
    </source>
</evidence>
<dbReference type="PANTHER" id="PTHR43190:SF3">
    <property type="entry name" value="N-ACETYL-D-GLUCOSAMINE KINASE"/>
    <property type="match status" value="1"/>
</dbReference>
<dbReference type="PANTHER" id="PTHR43190">
    <property type="entry name" value="N-ACETYL-D-GLUCOSAMINE KINASE"/>
    <property type="match status" value="1"/>
</dbReference>
<sequence>MKHMNYVMSLDGGGSKLACLIADEAGNIVGKSKQGPFNSNYDSQPAIIANMQSTMAAALADGHLAGDQISIVYAAMPAALSDLDDFIRNFLGGGSSVSLVTEFTMSLYGAIQEQYGGLVQAGTGSFAEVRTETGSYRVGGWGAWIGDEGSGTYIGKQALTACVHMADGRGAHTLLKQQIFNAWGIENNDLEQLMDQLHRGSPANQRALISSLCPLVGHCAAEGDHIARDIIVNAGIQLAKQMASALRRCGESSAVTVTAAGGVWKSHPLVYQSYLATLQAEFPDIRIAPPLFEPAAGGLLLGLSKLGIPVKERLNIYRETMADFRLDDKGYFTPPHSE</sequence>
<proteinExistence type="predicted"/>
<dbReference type="EMBL" id="JAGGLB010000006">
    <property type="protein sequence ID" value="MBP1990733.1"/>
    <property type="molecule type" value="Genomic_DNA"/>
</dbReference>